<comment type="caution">
    <text evidence="1">The sequence shown here is derived from an EMBL/GenBank/DDBJ whole genome shotgun (WGS) entry which is preliminary data.</text>
</comment>
<gene>
    <name evidence="1" type="ORF">LCGC14_2817890</name>
</gene>
<dbReference type="AlphaFoldDB" id="A0A0F8YHY1"/>
<dbReference type="InterPro" id="IPR027417">
    <property type="entry name" value="P-loop_NTPase"/>
</dbReference>
<evidence type="ECO:0000313" key="1">
    <source>
        <dbReference type="EMBL" id="KKK80997.1"/>
    </source>
</evidence>
<dbReference type="Gene3D" id="3.30.420.280">
    <property type="match status" value="1"/>
</dbReference>
<feature type="non-terminal residue" evidence="1">
    <location>
        <position position="340"/>
    </location>
</feature>
<name>A0A0F8YHY1_9ZZZZ</name>
<dbReference type="Gene3D" id="3.40.50.300">
    <property type="entry name" value="P-loop containing nucleotide triphosphate hydrolases"/>
    <property type="match status" value="1"/>
</dbReference>
<dbReference type="Pfam" id="PF03237">
    <property type="entry name" value="Terminase_6N"/>
    <property type="match status" value="1"/>
</dbReference>
<proteinExistence type="predicted"/>
<reference evidence="1" key="1">
    <citation type="journal article" date="2015" name="Nature">
        <title>Complex archaea that bridge the gap between prokaryotes and eukaryotes.</title>
        <authorList>
            <person name="Spang A."/>
            <person name="Saw J.H."/>
            <person name="Jorgensen S.L."/>
            <person name="Zaremba-Niedzwiedzka K."/>
            <person name="Martijn J."/>
            <person name="Lind A.E."/>
            <person name="van Eijk R."/>
            <person name="Schleper C."/>
            <person name="Guy L."/>
            <person name="Ettema T.J."/>
        </authorList>
    </citation>
    <scope>NUCLEOTIDE SEQUENCE</scope>
</reference>
<organism evidence="1">
    <name type="scientific">marine sediment metagenome</name>
    <dbReference type="NCBI Taxonomy" id="412755"/>
    <lineage>
        <taxon>unclassified sequences</taxon>
        <taxon>metagenomes</taxon>
        <taxon>ecological metagenomes</taxon>
    </lineage>
</organism>
<sequence length="340" mass="39541">MAASQLSLTNQPRWVPHLGAQTEFLQRSEFEVLFGGAAGPGKTDCLVASMLEDIGYPRYHGLICRRTFPQLQEIIDRCYRLYPYFGGTYKTTDKRWMFPSGAIIDLGHMQHEENKREYHGKEYHFVGFDELTEFTPTQYLYLFSRARTTDPNIPVQFRSTTNPGGIGHKFVKERFVTCAKAGTTIIDKKTGLSRCFIPGTRQDNPALLDNDPGYEARLEALPFIERQRLKYGIWDSFEGQILGELSKDTHGMDPFDIPPDWEKFMVFDWGFARPFFVGWYAVDYDGIIYRYREWYGCAGEEEPKRGKKMPAFEVAREIWDHEKEKVKQRIADPSIWHPRP</sequence>
<protein>
    <submittedName>
        <fullName evidence="1">Uncharacterized protein</fullName>
    </submittedName>
</protein>
<dbReference type="EMBL" id="LAZR01053323">
    <property type="protein sequence ID" value="KKK80997.1"/>
    <property type="molecule type" value="Genomic_DNA"/>
</dbReference>
<accession>A0A0F8YHY1</accession>